<accession>A0A2P8I158</accession>
<protein>
    <submittedName>
        <fullName evidence="1">Uncharacterized protein DUF488</fullName>
    </submittedName>
</protein>
<comment type="caution">
    <text evidence="1">The sequence shown here is derived from an EMBL/GenBank/DDBJ whole genome shotgun (WGS) entry which is preliminary data.</text>
</comment>
<dbReference type="Proteomes" id="UP000241118">
    <property type="component" value="Unassembled WGS sequence"/>
</dbReference>
<dbReference type="PANTHER" id="PTHR39337:SF1">
    <property type="entry name" value="BLR5642 PROTEIN"/>
    <property type="match status" value="1"/>
</dbReference>
<keyword evidence="2" id="KW-1185">Reference proteome</keyword>
<reference evidence="1 2" key="1">
    <citation type="submission" date="2018-03" db="EMBL/GenBank/DDBJ databases">
        <title>Genomic Encyclopedia of Type Strains, Phase III (KMG-III): the genomes of soil and plant-associated and newly described type strains.</title>
        <authorList>
            <person name="Whitman W."/>
        </authorList>
    </citation>
    <scope>NUCLEOTIDE SEQUENCE [LARGE SCALE GENOMIC DNA]</scope>
    <source>
        <strain evidence="1 2">CGMCC 4.7097</strain>
    </source>
</reference>
<evidence type="ECO:0000313" key="2">
    <source>
        <dbReference type="Proteomes" id="UP000241118"/>
    </source>
</evidence>
<dbReference type="InterPro" id="IPR007438">
    <property type="entry name" value="DUF488"/>
</dbReference>
<dbReference type="AlphaFoldDB" id="A0A2P8I158"/>
<proteinExistence type="predicted"/>
<dbReference type="RefSeq" id="WP_106619098.1">
    <property type="nucleotide sequence ID" value="NZ_PYAX01000014.1"/>
</dbReference>
<gene>
    <name evidence="1" type="ORF">B0I31_11423</name>
</gene>
<dbReference type="OrthoDB" id="9789109at2"/>
<dbReference type="PANTHER" id="PTHR39337">
    <property type="entry name" value="BLR5642 PROTEIN"/>
    <property type="match status" value="1"/>
</dbReference>
<name>A0A2P8I158_SACCR</name>
<dbReference type="EMBL" id="PYAX01000014">
    <property type="protein sequence ID" value="PSL52196.1"/>
    <property type="molecule type" value="Genomic_DNA"/>
</dbReference>
<evidence type="ECO:0000313" key="1">
    <source>
        <dbReference type="EMBL" id="PSL52196.1"/>
    </source>
</evidence>
<organism evidence="1 2">
    <name type="scientific">Saccharothrix carnea</name>
    <dbReference type="NCBI Taxonomy" id="1280637"/>
    <lineage>
        <taxon>Bacteria</taxon>
        <taxon>Bacillati</taxon>
        <taxon>Actinomycetota</taxon>
        <taxon>Actinomycetes</taxon>
        <taxon>Pseudonocardiales</taxon>
        <taxon>Pseudonocardiaceae</taxon>
        <taxon>Saccharothrix</taxon>
    </lineage>
</organism>
<dbReference type="Pfam" id="PF04343">
    <property type="entry name" value="DUF488"/>
    <property type="match status" value="1"/>
</dbReference>
<sequence length="204" mass="22880">MTTGPVLTIGHSVHDFPNLVRLLRRHKVTAVADVRSIPHSRFTPQFNRGAIERGLRDAGIKYAFLGRELGARTDDPSCYVDGRVQYERLAKTPDFVSGIDRVLRGARVERIAVMCTEGEPLDCHRTVLVARVLTEHGVTVGHIHADGRVEGHEEAMERLMAAFGLLEDDLFRTRAERLDEALNRQESRIAYVNDELREDGAAEV</sequence>